<sequence length="256" mass="28421">MTAEVFDSVAGEGPDVVLLHGLFGMGSNLGALSRSLQDRYRVHSLDLPNHGRSAWTDSMALPDLAAAVQRWMQHRHLETAHFVGHSLGGKVAMQLALEAPYCIDALVVADIAPVAYPPSHDAVFAALEAVAGASCRSRNEAAELMGRYLQEQSVIQFLLLSLQRGDSGHYHWRFNYSALRDHYQQLRAGLPAETPFNGRVLFVKGGDSDYIQPQYREAIEQRFPEALIQEMEGCGHWLHVEKPRLFNQIVGDFLDG</sequence>
<dbReference type="InterPro" id="IPR000639">
    <property type="entry name" value="Epox_hydrolase-like"/>
</dbReference>
<gene>
    <name evidence="3" type="ORF">G3T16_18590</name>
</gene>
<evidence type="ECO:0000313" key="4">
    <source>
        <dbReference type="Proteomes" id="UP000477680"/>
    </source>
</evidence>
<protein>
    <submittedName>
        <fullName evidence="3">Alpha/beta fold hydrolase</fullName>
    </submittedName>
</protein>
<keyword evidence="4" id="KW-1185">Reference proteome</keyword>
<dbReference type="Gene3D" id="3.40.50.1820">
    <property type="entry name" value="alpha/beta hydrolase"/>
    <property type="match status" value="1"/>
</dbReference>
<dbReference type="PANTHER" id="PTHR46118:SF4">
    <property type="entry name" value="PROTEIN ABHD11"/>
    <property type="match status" value="1"/>
</dbReference>
<evidence type="ECO:0000256" key="1">
    <source>
        <dbReference type="ARBA" id="ARBA00022801"/>
    </source>
</evidence>
<organism evidence="3 4">
    <name type="scientific">Kineobactrum salinum</name>
    <dbReference type="NCBI Taxonomy" id="2708301"/>
    <lineage>
        <taxon>Bacteria</taxon>
        <taxon>Pseudomonadati</taxon>
        <taxon>Pseudomonadota</taxon>
        <taxon>Gammaproteobacteria</taxon>
        <taxon>Cellvibrionales</taxon>
        <taxon>Halieaceae</taxon>
        <taxon>Kineobactrum</taxon>
    </lineage>
</organism>
<dbReference type="Proteomes" id="UP000477680">
    <property type="component" value="Chromosome"/>
</dbReference>
<dbReference type="KEGG" id="kim:G3T16_18590"/>
<dbReference type="Pfam" id="PF12697">
    <property type="entry name" value="Abhydrolase_6"/>
    <property type="match status" value="1"/>
</dbReference>
<keyword evidence="1 3" id="KW-0378">Hydrolase</keyword>
<dbReference type="RefSeq" id="WP_163496531.1">
    <property type="nucleotide sequence ID" value="NZ_CP048711.1"/>
</dbReference>
<dbReference type="EMBL" id="CP048711">
    <property type="protein sequence ID" value="QIB67104.1"/>
    <property type="molecule type" value="Genomic_DNA"/>
</dbReference>
<evidence type="ECO:0000313" key="3">
    <source>
        <dbReference type="EMBL" id="QIB67104.1"/>
    </source>
</evidence>
<feature type="domain" description="AB hydrolase-1" evidence="2">
    <location>
        <begin position="16"/>
        <end position="248"/>
    </location>
</feature>
<dbReference type="PRINTS" id="PR00111">
    <property type="entry name" value="ABHYDROLASE"/>
</dbReference>
<dbReference type="PRINTS" id="PR00412">
    <property type="entry name" value="EPOXHYDRLASE"/>
</dbReference>
<dbReference type="InterPro" id="IPR029058">
    <property type="entry name" value="AB_hydrolase_fold"/>
</dbReference>
<dbReference type="GO" id="GO:0016787">
    <property type="term" value="F:hydrolase activity"/>
    <property type="evidence" value="ECO:0007669"/>
    <property type="project" value="UniProtKB-KW"/>
</dbReference>
<name>A0A6C0UAZ4_9GAMM</name>
<evidence type="ECO:0000259" key="2">
    <source>
        <dbReference type="Pfam" id="PF12697"/>
    </source>
</evidence>
<dbReference type="InterPro" id="IPR000073">
    <property type="entry name" value="AB_hydrolase_1"/>
</dbReference>
<accession>A0A6C0UAZ4</accession>
<dbReference type="SUPFAM" id="SSF53474">
    <property type="entry name" value="alpha/beta-Hydrolases"/>
    <property type="match status" value="1"/>
</dbReference>
<dbReference type="PANTHER" id="PTHR46118">
    <property type="entry name" value="PROTEIN ABHD11"/>
    <property type="match status" value="1"/>
</dbReference>
<proteinExistence type="predicted"/>
<reference evidence="3 4" key="1">
    <citation type="submission" date="2020-02" db="EMBL/GenBank/DDBJ databases">
        <title>Genome sequencing for Kineobactrum sp. M2.</title>
        <authorList>
            <person name="Park S.-J."/>
        </authorList>
    </citation>
    <scope>NUCLEOTIDE SEQUENCE [LARGE SCALE GENOMIC DNA]</scope>
    <source>
        <strain evidence="3 4">M2</strain>
    </source>
</reference>
<dbReference type="AlphaFoldDB" id="A0A6C0UAZ4"/>